<comment type="caution">
    <text evidence="2">The sequence shown here is derived from an EMBL/GenBank/DDBJ whole genome shotgun (WGS) entry which is preliminary data.</text>
</comment>
<dbReference type="AlphaFoldDB" id="A0A8S2XPJ6"/>
<accession>A0A8S2XPJ6</accession>
<reference evidence="2" key="1">
    <citation type="submission" date="2021-02" db="EMBL/GenBank/DDBJ databases">
        <authorList>
            <person name="Nowell W R."/>
        </authorList>
    </citation>
    <scope>NUCLEOTIDE SEQUENCE</scope>
</reference>
<protein>
    <recommendedName>
        <fullName evidence="1">Apple domain-containing protein</fullName>
    </recommendedName>
</protein>
<gene>
    <name evidence="2" type="ORF">TMI583_LOCUS48315</name>
</gene>
<dbReference type="Gene3D" id="3.50.4.10">
    <property type="entry name" value="Hepatocyte Growth Factor"/>
    <property type="match status" value="1"/>
</dbReference>
<sequence>MRSYFASTPNWTYSGKSLGNQMKQNTYEDCCAQCSKRPNCEAITWFRKTCQCHLYSSVGSSGKPHTFADSGRRLGNTIVTSSVTTASTYKGN</sequence>
<dbReference type="InterPro" id="IPR003609">
    <property type="entry name" value="Pan_app"/>
</dbReference>
<dbReference type="Pfam" id="PF00024">
    <property type="entry name" value="PAN_1"/>
    <property type="match status" value="1"/>
</dbReference>
<name>A0A8S2XPJ6_9BILA</name>
<evidence type="ECO:0000259" key="1">
    <source>
        <dbReference type="Pfam" id="PF00024"/>
    </source>
</evidence>
<dbReference type="SUPFAM" id="SSF57414">
    <property type="entry name" value="Hairpin loop containing domain-like"/>
    <property type="match status" value="1"/>
</dbReference>
<evidence type="ECO:0000313" key="3">
    <source>
        <dbReference type="Proteomes" id="UP000682733"/>
    </source>
</evidence>
<proteinExistence type="predicted"/>
<feature type="non-terminal residue" evidence="2">
    <location>
        <position position="92"/>
    </location>
</feature>
<organism evidence="2 3">
    <name type="scientific">Didymodactylos carnosus</name>
    <dbReference type="NCBI Taxonomy" id="1234261"/>
    <lineage>
        <taxon>Eukaryota</taxon>
        <taxon>Metazoa</taxon>
        <taxon>Spiralia</taxon>
        <taxon>Gnathifera</taxon>
        <taxon>Rotifera</taxon>
        <taxon>Eurotatoria</taxon>
        <taxon>Bdelloidea</taxon>
        <taxon>Philodinida</taxon>
        <taxon>Philodinidae</taxon>
        <taxon>Didymodactylos</taxon>
    </lineage>
</organism>
<dbReference type="Proteomes" id="UP000682733">
    <property type="component" value="Unassembled WGS sequence"/>
</dbReference>
<feature type="domain" description="Apple" evidence="1">
    <location>
        <begin position="6"/>
        <end position="64"/>
    </location>
</feature>
<evidence type="ECO:0000313" key="2">
    <source>
        <dbReference type="EMBL" id="CAF4510122.1"/>
    </source>
</evidence>
<dbReference type="EMBL" id="CAJOBA010097993">
    <property type="protein sequence ID" value="CAF4510122.1"/>
    <property type="molecule type" value="Genomic_DNA"/>
</dbReference>